<accession>A0A9W7A1H2</accession>
<evidence type="ECO:0000313" key="3">
    <source>
        <dbReference type="EMBL" id="GMH59665.1"/>
    </source>
</evidence>
<dbReference type="Pfam" id="PF13202">
    <property type="entry name" value="EF-hand_5"/>
    <property type="match status" value="1"/>
</dbReference>
<proteinExistence type="predicted"/>
<dbReference type="GO" id="GO:0005509">
    <property type="term" value="F:calcium ion binding"/>
    <property type="evidence" value="ECO:0007669"/>
    <property type="project" value="InterPro"/>
</dbReference>
<sequence length="125" mass="13237">MLSVARFARISAQFAITAKPPLLVSARFSTAGGSSAVDKLVGIFEEYRAANYNQTLPSRYAKEVVRAADKDGDGVLTKEEISEVFKNIGADSEMSAGEIEEAISALAGSDGVLSSEEFVSVLSKK</sequence>
<organism evidence="3 4">
    <name type="scientific">Triparma strigata</name>
    <dbReference type="NCBI Taxonomy" id="1606541"/>
    <lineage>
        <taxon>Eukaryota</taxon>
        <taxon>Sar</taxon>
        <taxon>Stramenopiles</taxon>
        <taxon>Ochrophyta</taxon>
        <taxon>Bolidophyceae</taxon>
        <taxon>Parmales</taxon>
        <taxon>Triparmaceae</taxon>
        <taxon>Triparma</taxon>
    </lineage>
</organism>
<dbReference type="InterPro" id="IPR018247">
    <property type="entry name" value="EF_Hand_1_Ca_BS"/>
</dbReference>
<reference evidence="4" key="1">
    <citation type="journal article" date="2023" name="Commun. Biol.">
        <title>Genome analysis of Parmales, the sister group of diatoms, reveals the evolutionary specialization of diatoms from phago-mixotrophs to photoautotrophs.</title>
        <authorList>
            <person name="Ban H."/>
            <person name="Sato S."/>
            <person name="Yoshikawa S."/>
            <person name="Yamada K."/>
            <person name="Nakamura Y."/>
            <person name="Ichinomiya M."/>
            <person name="Sato N."/>
            <person name="Blanc-Mathieu R."/>
            <person name="Endo H."/>
            <person name="Kuwata A."/>
            <person name="Ogata H."/>
        </authorList>
    </citation>
    <scope>NUCLEOTIDE SEQUENCE [LARGE SCALE GENOMIC DNA]</scope>
    <source>
        <strain evidence="4">NIES 3701</strain>
    </source>
</reference>
<dbReference type="PROSITE" id="PS00018">
    <property type="entry name" value="EF_HAND_1"/>
    <property type="match status" value="1"/>
</dbReference>
<dbReference type="EMBL" id="BRXY01000060">
    <property type="protein sequence ID" value="GMH59665.1"/>
    <property type="molecule type" value="Genomic_DNA"/>
</dbReference>
<dbReference type="OrthoDB" id="42583at2759"/>
<dbReference type="Proteomes" id="UP001165085">
    <property type="component" value="Unassembled WGS sequence"/>
</dbReference>
<protein>
    <recommendedName>
        <fullName evidence="2">EF-hand domain-containing protein</fullName>
    </recommendedName>
</protein>
<evidence type="ECO:0000313" key="4">
    <source>
        <dbReference type="Proteomes" id="UP001165085"/>
    </source>
</evidence>
<dbReference type="SUPFAM" id="SSF47473">
    <property type="entry name" value="EF-hand"/>
    <property type="match status" value="1"/>
</dbReference>
<gene>
    <name evidence="3" type="ORF">TrST_g2979</name>
</gene>
<keyword evidence="4" id="KW-1185">Reference proteome</keyword>
<keyword evidence="1" id="KW-0106">Calcium</keyword>
<dbReference type="PROSITE" id="PS50222">
    <property type="entry name" value="EF_HAND_2"/>
    <property type="match status" value="1"/>
</dbReference>
<dbReference type="InterPro" id="IPR002048">
    <property type="entry name" value="EF_hand_dom"/>
</dbReference>
<feature type="domain" description="EF-hand" evidence="2">
    <location>
        <begin position="56"/>
        <end position="91"/>
    </location>
</feature>
<dbReference type="InterPro" id="IPR011992">
    <property type="entry name" value="EF-hand-dom_pair"/>
</dbReference>
<comment type="caution">
    <text evidence="3">The sequence shown here is derived from an EMBL/GenBank/DDBJ whole genome shotgun (WGS) entry which is preliminary data.</text>
</comment>
<name>A0A9W7A1H2_9STRA</name>
<dbReference type="CDD" id="cd00051">
    <property type="entry name" value="EFh"/>
    <property type="match status" value="1"/>
</dbReference>
<evidence type="ECO:0000256" key="1">
    <source>
        <dbReference type="ARBA" id="ARBA00022837"/>
    </source>
</evidence>
<dbReference type="Gene3D" id="1.10.238.10">
    <property type="entry name" value="EF-hand"/>
    <property type="match status" value="1"/>
</dbReference>
<evidence type="ECO:0000259" key="2">
    <source>
        <dbReference type="PROSITE" id="PS50222"/>
    </source>
</evidence>
<dbReference type="AlphaFoldDB" id="A0A9W7A1H2"/>